<evidence type="ECO:0008006" key="4">
    <source>
        <dbReference type="Google" id="ProtNLM"/>
    </source>
</evidence>
<dbReference type="Proteomes" id="UP000613160">
    <property type="component" value="Unassembled WGS sequence"/>
</dbReference>
<dbReference type="InterPro" id="IPR011250">
    <property type="entry name" value="OMP/PagP_B-barrel"/>
</dbReference>
<sequence length="580" mass="61705">MRRTSRLGLVALAVSGTLPCEIALAQSALTPPTLRGSDLRPAGGSETLSDGSLRELDAEAAPGGAAAPDYEPFSRGSEDLADRPDDPDVPADGDPLAPAAPPRPKFSLFDPAEESNPVLNSAAPRAQANAAENARAGSASARREDAETDRNGRPLDPLLAARNRGLPGADLAQASTAARSSRGDSILGRQNLAITPLRGTIPIAEDDPFAPVGIRAGSFVLYSTLEQGIGASSNLSRSAGGESGMFSETIASARLLSDWSEDEAELNALASYRRNFSGELESEPNLSLDGRYRLDIDRLTTATLRGAIAYRQEDPIDLDAGDSVSERPDILTYSAGANLERQFGRTTASLDASAIRQTKTQAVRADGSSDLDESYTTLTTALRAGYEISPAMQPFVEGGLGYRIFDEDTTPDGMDRNSTIPSLRAGLTFDLGEKFLGEIATGYAWNLPADDGLPNSGSPTFDGRLAWSPQRGTDVVLTASTSFDPDTDGSGTSTLYESAIALRHRLTHRTDLTSTLSAAYRDSEIETEVETSYAAEAGFTYWLNRTLAFTGLVRHEQLDSRQDGDDFTADSVRIGLRLQR</sequence>
<evidence type="ECO:0000256" key="1">
    <source>
        <dbReference type="SAM" id="MobiDB-lite"/>
    </source>
</evidence>
<gene>
    <name evidence="2" type="ORF">GCM10011335_36880</name>
</gene>
<name>A0A916Y4N2_9HYPH</name>
<feature type="compositionally biased region" description="Low complexity" evidence="1">
    <location>
        <begin position="59"/>
        <end position="68"/>
    </location>
</feature>
<dbReference type="SUPFAM" id="SSF56925">
    <property type="entry name" value="OMPA-like"/>
    <property type="match status" value="1"/>
</dbReference>
<accession>A0A916Y4N2</accession>
<evidence type="ECO:0000313" key="3">
    <source>
        <dbReference type="Proteomes" id="UP000613160"/>
    </source>
</evidence>
<dbReference type="EMBL" id="BMJJ01000009">
    <property type="protein sequence ID" value="GGD30436.1"/>
    <property type="molecule type" value="Genomic_DNA"/>
</dbReference>
<reference evidence="2" key="1">
    <citation type="journal article" date="2014" name="Int. J. Syst. Evol. Microbiol.">
        <title>Complete genome sequence of Corynebacterium casei LMG S-19264T (=DSM 44701T), isolated from a smear-ripened cheese.</title>
        <authorList>
            <consortium name="US DOE Joint Genome Institute (JGI-PGF)"/>
            <person name="Walter F."/>
            <person name="Albersmeier A."/>
            <person name="Kalinowski J."/>
            <person name="Ruckert C."/>
        </authorList>
    </citation>
    <scope>NUCLEOTIDE SEQUENCE</scope>
    <source>
        <strain evidence="2">CGMCC 1.15493</strain>
    </source>
</reference>
<dbReference type="InterPro" id="IPR018759">
    <property type="entry name" value="BBP2_2"/>
</dbReference>
<dbReference type="AlphaFoldDB" id="A0A916Y4N2"/>
<proteinExistence type="predicted"/>
<keyword evidence="3" id="KW-1185">Reference proteome</keyword>
<comment type="caution">
    <text evidence="2">The sequence shown here is derived from an EMBL/GenBank/DDBJ whole genome shotgun (WGS) entry which is preliminary data.</text>
</comment>
<feature type="region of interest" description="Disordered" evidence="1">
    <location>
        <begin position="29"/>
        <end position="161"/>
    </location>
</feature>
<dbReference type="Pfam" id="PF10082">
    <property type="entry name" value="BBP2_2"/>
    <property type="match status" value="1"/>
</dbReference>
<feature type="compositionally biased region" description="Basic and acidic residues" evidence="1">
    <location>
        <begin position="141"/>
        <end position="153"/>
    </location>
</feature>
<evidence type="ECO:0000313" key="2">
    <source>
        <dbReference type="EMBL" id="GGD30436.1"/>
    </source>
</evidence>
<reference evidence="2" key="2">
    <citation type="submission" date="2020-09" db="EMBL/GenBank/DDBJ databases">
        <authorList>
            <person name="Sun Q."/>
            <person name="Zhou Y."/>
        </authorList>
    </citation>
    <scope>NUCLEOTIDE SEQUENCE</scope>
    <source>
        <strain evidence="2">CGMCC 1.15493</strain>
    </source>
</reference>
<feature type="compositionally biased region" description="Basic and acidic residues" evidence="1">
    <location>
        <begin position="76"/>
        <end position="86"/>
    </location>
</feature>
<protein>
    <recommendedName>
        <fullName evidence="4">Outer membrane beta-barrel protein</fullName>
    </recommendedName>
</protein>
<feature type="compositionally biased region" description="Low complexity" evidence="1">
    <location>
        <begin position="120"/>
        <end position="140"/>
    </location>
</feature>
<organism evidence="2 3">
    <name type="scientific">Aureimonas glaciei</name>
    <dbReference type="NCBI Taxonomy" id="1776957"/>
    <lineage>
        <taxon>Bacteria</taxon>
        <taxon>Pseudomonadati</taxon>
        <taxon>Pseudomonadota</taxon>
        <taxon>Alphaproteobacteria</taxon>
        <taxon>Hyphomicrobiales</taxon>
        <taxon>Aurantimonadaceae</taxon>
        <taxon>Aureimonas</taxon>
    </lineage>
</organism>